<dbReference type="AlphaFoldDB" id="A0A9J6G5S2"/>
<proteinExistence type="predicted"/>
<comment type="caution">
    <text evidence="3">The sequence shown here is derived from an EMBL/GenBank/DDBJ whole genome shotgun (WGS) entry which is preliminary data.</text>
</comment>
<sequence>MSYVPSGMGSGEVVRLNGPHHGTSEAQGAGELHLVCYMYSAGPQEGAAATMRAKMDLLLELCTKLQEENAGLKAENSALNAELCKLKIAMLKNKVTSDDNQVSVVGSLTGDEKRLLFYAGFCSRERFVSFVKFVQRKHRTAKSSGGRPPALSVPEHKLTVVFCLLKVGLLEQDAAYRFGATVSTVWSAERRRARQQKLLAPSPARTGPKTTRWRRKTAATEERIPITMKDRRTDLRPNGSESEANAETRARSRSRSKPSYRSGLGADANSGGRQSEDPVFRGATGELVSSSPSHCSTP</sequence>
<evidence type="ECO:0000256" key="2">
    <source>
        <dbReference type="SAM" id="MobiDB-lite"/>
    </source>
</evidence>
<gene>
    <name evidence="3" type="ORF">HPB48_000311</name>
</gene>
<protein>
    <submittedName>
        <fullName evidence="3">Uncharacterized protein</fullName>
    </submittedName>
</protein>
<keyword evidence="1" id="KW-0175">Coiled coil</keyword>
<keyword evidence="4" id="KW-1185">Reference proteome</keyword>
<feature type="region of interest" description="Disordered" evidence="2">
    <location>
        <begin position="194"/>
        <end position="298"/>
    </location>
</feature>
<evidence type="ECO:0000313" key="4">
    <source>
        <dbReference type="Proteomes" id="UP000821853"/>
    </source>
</evidence>
<dbReference type="Proteomes" id="UP000821853">
    <property type="component" value="Chromosome 3"/>
</dbReference>
<dbReference type="OrthoDB" id="6496153at2759"/>
<feature type="compositionally biased region" description="Basic and acidic residues" evidence="2">
    <location>
        <begin position="218"/>
        <end position="235"/>
    </location>
</feature>
<organism evidence="3 4">
    <name type="scientific">Haemaphysalis longicornis</name>
    <name type="common">Bush tick</name>
    <dbReference type="NCBI Taxonomy" id="44386"/>
    <lineage>
        <taxon>Eukaryota</taxon>
        <taxon>Metazoa</taxon>
        <taxon>Ecdysozoa</taxon>
        <taxon>Arthropoda</taxon>
        <taxon>Chelicerata</taxon>
        <taxon>Arachnida</taxon>
        <taxon>Acari</taxon>
        <taxon>Parasitiformes</taxon>
        <taxon>Ixodida</taxon>
        <taxon>Ixodoidea</taxon>
        <taxon>Ixodidae</taxon>
        <taxon>Haemaphysalinae</taxon>
        <taxon>Haemaphysalis</taxon>
    </lineage>
</organism>
<name>A0A9J6G5S2_HAELO</name>
<reference evidence="3 4" key="1">
    <citation type="journal article" date="2020" name="Cell">
        <title>Large-Scale Comparative Analyses of Tick Genomes Elucidate Their Genetic Diversity and Vector Capacities.</title>
        <authorList>
            <consortium name="Tick Genome and Microbiome Consortium (TIGMIC)"/>
            <person name="Jia N."/>
            <person name="Wang J."/>
            <person name="Shi W."/>
            <person name="Du L."/>
            <person name="Sun Y."/>
            <person name="Zhan W."/>
            <person name="Jiang J.F."/>
            <person name="Wang Q."/>
            <person name="Zhang B."/>
            <person name="Ji P."/>
            <person name="Bell-Sakyi L."/>
            <person name="Cui X.M."/>
            <person name="Yuan T.T."/>
            <person name="Jiang B.G."/>
            <person name="Yang W.F."/>
            <person name="Lam T.T."/>
            <person name="Chang Q.C."/>
            <person name="Ding S.J."/>
            <person name="Wang X.J."/>
            <person name="Zhu J.G."/>
            <person name="Ruan X.D."/>
            <person name="Zhao L."/>
            <person name="Wei J.T."/>
            <person name="Ye R.Z."/>
            <person name="Que T.C."/>
            <person name="Du C.H."/>
            <person name="Zhou Y.H."/>
            <person name="Cheng J.X."/>
            <person name="Dai P.F."/>
            <person name="Guo W.B."/>
            <person name="Han X.H."/>
            <person name="Huang E.J."/>
            <person name="Li L.F."/>
            <person name="Wei W."/>
            <person name="Gao Y.C."/>
            <person name="Liu J.Z."/>
            <person name="Shao H.Z."/>
            <person name="Wang X."/>
            <person name="Wang C.C."/>
            <person name="Yang T.C."/>
            <person name="Huo Q.B."/>
            <person name="Li W."/>
            <person name="Chen H.Y."/>
            <person name="Chen S.E."/>
            <person name="Zhou L.G."/>
            <person name="Ni X.B."/>
            <person name="Tian J.H."/>
            <person name="Sheng Y."/>
            <person name="Liu T."/>
            <person name="Pan Y.S."/>
            <person name="Xia L.Y."/>
            <person name="Li J."/>
            <person name="Zhao F."/>
            <person name="Cao W.C."/>
        </authorList>
    </citation>
    <scope>NUCLEOTIDE SEQUENCE [LARGE SCALE GENOMIC DNA]</scope>
    <source>
        <strain evidence="3">HaeL-2018</strain>
    </source>
</reference>
<evidence type="ECO:0000313" key="3">
    <source>
        <dbReference type="EMBL" id="KAH9370443.1"/>
    </source>
</evidence>
<feature type="coiled-coil region" evidence="1">
    <location>
        <begin position="48"/>
        <end position="82"/>
    </location>
</feature>
<dbReference type="EMBL" id="JABSTR010000005">
    <property type="protein sequence ID" value="KAH9370443.1"/>
    <property type="molecule type" value="Genomic_DNA"/>
</dbReference>
<feature type="compositionally biased region" description="Polar residues" evidence="2">
    <location>
        <begin position="287"/>
        <end position="298"/>
    </location>
</feature>
<dbReference type="VEuPathDB" id="VectorBase:HLOH_051039"/>
<accession>A0A9J6G5S2</accession>
<evidence type="ECO:0000256" key="1">
    <source>
        <dbReference type="SAM" id="Coils"/>
    </source>
</evidence>